<proteinExistence type="predicted"/>
<keyword evidence="1" id="KW-0472">Membrane</keyword>
<organism evidence="2 3">
    <name type="scientific">Kitasatospora phosalacinea</name>
    <dbReference type="NCBI Taxonomy" id="2065"/>
    <lineage>
        <taxon>Bacteria</taxon>
        <taxon>Bacillati</taxon>
        <taxon>Actinomycetota</taxon>
        <taxon>Actinomycetes</taxon>
        <taxon>Kitasatosporales</taxon>
        <taxon>Streptomycetaceae</taxon>
        <taxon>Kitasatospora</taxon>
    </lineage>
</organism>
<sequence>MNRSRFLQLSLAWRVVIGRGRRRAMLLSLFAVPVLLAALSAGSLQWITATAEQRATSQMGSAAALILPGSTEPTTERAAELIRRAGPGSVLTEVVDSLEYPMLFENVTTLVSYKETDWEHGPGRSIVRLQTGALPTQVGEVAVTERLAEREHLTIGDKVTSRWSPTTARVTGIVQIPQGHIAQMILAAPGQAALWKDPTHAAEYGTQASQLVETSTPSQLATLIGAAGDAGLLIRTRADIKAGTSMVEREPGIIMIPGVLLVSVGAAAAFSIRMRRLQHEFTLLAAIGLDSNWVLTTCRLAGITAAAWGATVGYITGTALSMLARPLLRTVVHKDLAPLMLPWERGLALLLLSALCAMIAVWWPTRLAQRKPVAQQAQTPNRDTVSWRLRLAAIAGGLSTAALATSVLLSSRSNSTFLAMAGSVGLFLVLLGAVPACLRLLARAARPASATLRISLRNLAREPRRPVAAVSIGIFAVASTTATIVILTSGAQDERTNYVGPRHLGQIEVVLRHTEAITDVADALSAEFGPGAHVAQVKDVTAARLSGSDAGTRLNAPSWRIAGPPSGQVAVGGSGIEYGDRPIGAVDTPEEFQAVTGRTPTETEWRIITKGGLLVMHPAYQQGSVATVFAPAPGNDATQQEPTIRVNRIGPAAQVDATTLGRVGALMSSHTAQELGATVTTTSIMVTSDTTPPTDATMRLAKVLEPLQIPVTDVRIERGPSNNVPTKWYLALSLGSVAAAVSIMLALSASAQELRPDLRRLFEMGFPPAVRRRIITWQSVTIALISAFCGAVAGLVIAASRLWPYEIAMEVPWGSLSVFILGPIMLSVILSPFLAPSGQRLRLNN</sequence>
<feature type="transmembrane region" description="Helical" evidence="1">
    <location>
        <begin position="780"/>
        <end position="803"/>
    </location>
</feature>
<feature type="transmembrane region" description="Helical" evidence="1">
    <location>
        <begin position="417"/>
        <end position="442"/>
    </location>
</feature>
<feature type="transmembrane region" description="Helical" evidence="1">
    <location>
        <begin position="815"/>
        <end position="835"/>
    </location>
</feature>
<accession>A0A9W6PQ04</accession>
<feature type="transmembrane region" description="Helical" evidence="1">
    <location>
        <begin position="728"/>
        <end position="751"/>
    </location>
</feature>
<keyword evidence="1" id="KW-1133">Transmembrane helix</keyword>
<comment type="caution">
    <text evidence="2">The sequence shown here is derived from an EMBL/GenBank/DDBJ whole genome shotgun (WGS) entry which is preliminary data.</text>
</comment>
<dbReference type="AlphaFoldDB" id="A0A9W6PQ04"/>
<reference evidence="2" key="1">
    <citation type="submission" date="2023-02" db="EMBL/GenBank/DDBJ databases">
        <title>Kitasatospora phosalacinea NBRC 14362.</title>
        <authorList>
            <person name="Ichikawa N."/>
            <person name="Sato H."/>
            <person name="Tonouchi N."/>
        </authorList>
    </citation>
    <scope>NUCLEOTIDE SEQUENCE</scope>
    <source>
        <strain evidence="2">NBRC 14362</strain>
    </source>
</reference>
<evidence type="ECO:0008006" key="4">
    <source>
        <dbReference type="Google" id="ProtNLM"/>
    </source>
</evidence>
<keyword evidence="1" id="KW-0812">Transmembrane</keyword>
<evidence type="ECO:0000256" key="1">
    <source>
        <dbReference type="SAM" id="Phobius"/>
    </source>
</evidence>
<gene>
    <name evidence="2" type="ORF">Kpho01_68890</name>
</gene>
<feature type="transmembrane region" description="Helical" evidence="1">
    <location>
        <begin position="347"/>
        <end position="368"/>
    </location>
</feature>
<feature type="transmembrane region" description="Helical" evidence="1">
    <location>
        <begin position="252"/>
        <end position="272"/>
    </location>
</feature>
<dbReference type="OrthoDB" id="3997034at2"/>
<name>A0A9W6PQ04_9ACTN</name>
<dbReference type="Proteomes" id="UP001165143">
    <property type="component" value="Unassembled WGS sequence"/>
</dbReference>
<feature type="transmembrane region" description="Helical" evidence="1">
    <location>
        <begin position="467"/>
        <end position="487"/>
    </location>
</feature>
<dbReference type="RefSeq" id="WP_158715201.1">
    <property type="nucleotide sequence ID" value="NZ_BSRX01000062.1"/>
</dbReference>
<feature type="transmembrane region" description="Helical" evidence="1">
    <location>
        <begin position="389"/>
        <end position="411"/>
    </location>
</feature>
<protein>
    <recommendedName>
        <fullName evidence="4">ABC3 transporter permease protein domain-containing protein</fullName>
    </recommendedName>
</protein>
<evidence type="ECO:0000313" key="3">
    <source>
        <dbReference type="Proteomes" id="UP001165143"/>
    </source>
</evidence>
<evidence type="ECO:0000313" key="2">
    <source>
        <dbReference type="EMBL" id="GLW58879.1"/>
    </source>
</evidence>
<dbReference type="EMBL" id="BSRX01000062">
    <property type="protein sequence ID" value="GLW58879.1"/>
    <property type="molecule type" value="Genomic_DNA"/>
</dbReference>